<evidence type="ECO:0000256" key="1">
    <source>
        <dbReference type="ARBA" id="ARBA00004651"/>
    </source>
</evidence>
<accession>A0A7W8H9L3</accession>
<protein>
    <submittedName>
        <fullName evidence="9">Putative PurR-regulated permease PerM</fullName>
    </submittedName>
</protein>
<dbReference type="RefSeq" id="WP_183772790.1">
    <property type="nucleotide sequence ID" value="NZ_JACHFW010000004.1"/>
</dbReference>
<feature type="transmembrane region" description="Helical" evidence="8">
    <location>
        <begin position="244"/>
        <end position="261"/>
    </location>
</feature>
<evidence type="ECO:0000256" key="8">
    <source>
        <dbReference type="SAM" id="Phobius"/>
    </source>
</evidence>
<evidence type="ECO:0000256" key="6">
    <source>
        <dbReference type="ARBA" id="ARBA00022989"/>
    </source>
</evidence>
<feature type="transmembrane region" description="Helical" evidence="8">
    <location>
        <begin position="303"/>
        <end position="322"/>
    </location>
</feature>
<keyword evidence="3" id="KW-0813">Transport</keyword>
<dbReference type="GO" id="GO:0055085">
    <property type="term" value="P:transmembrane transport"/>
    <property type="evidence" value="ECO:0007669"/>
    <property type="project" value="TreeGrafter"/>
</dbReference>
<evidence type="ECO:0000256" key="2">
    <source>
        <dbReference type="ARBA" id="ARBA00009773"/>
    </source>
</evidence>
<evidence type="ECO:0000313" key="10">
    <source>
        <dbReference type="Proteomes" id="UP000543642"/>
    </source>
</evidence>
<feature type="transmembrane region" description="Helical" evidence="8">
    <location>
        <begin position="170"/>
        <end position="200"/>
    </location>
</feature>
<keyword evidence="6 8" id="KW-1133">Transmembrane helix</keyword>
<evidence type="ECO:0000313" key="9">
    <source>
        <dbReference type="EMBL" id="MBB5264268.1"/>
    </source>
</evidence>
<dbReference type="InterPro" id="IPR002549">
    <property type="entry name" value="AI-2E-like"/>
</dbReference>
<comment type="similarity">
    <text evidence="2">Belongs to the autoinducer-2 exporter (AI-2E) (TC 2.A.86) family.</text>
</comment>
<evidence type="ECO:0000256" key="5">
    <source>
        <dbReference type="ARBA" id="ARBA00022692"/>
    </source>
</evidence>
<comment type="subcellular location">
    <subcellularLocation>
        <location evidence="1">Cell membrane</location>
        <topology evidence="1">Multi-pass membrane protein</topology>
    </subcellularLocation>
</comment>
<proteinExistence type="inferred from homology"/>
<comment type="caution">
    <text evidence="9">The sequence shown here is derived from an EMBL/GenBank/DDBJ whole genome shotgun (WGS) entry which is preliminary data.</text>
</comment>
<evidence type="ECO:0000256" key="7">
    <source>
        <dbReference type="ARBA" id="ARBA00023136"/>
    </source>
</evidence>
<dbReference type="Proteomes" id="UP000543642">
    <property type="component" value="Unassembled WGS sequence"/>
</dbReference>
<evidence type="ECO:0000256" key="3">
    <source>
        <dbReference type="ARBA" id="ARBA00022448"/>
    </source>
</evidence>
<feature type="transmembrane region" description="Helical" evidence="8">
    <location>
        <begin position="83"/>
        <end position="106"/>
    </location>
</feature>
<keyword evidence="7 8" id="KW-0472">Membrane</keyword>
<dbReference type="Pfam" id="PF01594">
    <property type="entry name" value="AI-2E_transport"/>
    <property type="match status" value="1"/>
</dbReference>
<keyword evidence="4" id="KW-1003">Cell membrane</keyword>
<dbReference type="AlphaFoldDB" id="A0A7W8H9L3"/>
<sequence length="388" mass="43724">MELNKNNIKKIIFIVIIAILFYTGLNHLDMIYAGIRRIISLLFPLLLGMGIAFVLNVPMRAIERTLFGKYKGRHQKLVAKIKRPVSFILTLVCIIGVICIIILFIAPQLVRTFQSIITGIPVFFTRTQNSIDQFLNEYQGLADKLGNVEIDWASISSHITDFLRNSAETIFSSMAGIVSSIINGIVNFFFGFFFAMYILFQKEKLARQCRKLLYAYIPERKADHILQIATLSNRVFSKFLSGQCLEATILGTMFFIVLSILRMPYALLIGVLIGFTALIPIVGAFLGCIIGALLMLMVSPGDMLLFVILFLVIQQIEGNFIYPKVVGNSVGLPSLWVLAAVTVGGNLWGVAGMLLFIPLFSVFYTLLRERTHLRLRQKKIRRNKILKD</sequence>
<dbReference type="PANTHER" id="PTHR21716">
    <property type="entry name" value="TRANSMEMBRANE PROTEIN"/>
    <property type="match status" value="1"/>
</dbReference>
<dbReference type="EMBL" id="JACHFW010000004">
    <property type="protein sequence ID" value="MBB5264268.1"/>
    <property type="molecule type" value="Genomic_DNA"/>
</dbReference>
<feature type="transmembrane region" description="Helical" evidence="8">
    <location>
        <begin position="334"/>
        <end position="367"/>
    </location>
</feature>
<feature type="transmembrane region" description="Helical" evidence="8">
    <location>
        <begin position="267"/>
        <end position="296"/>
    </location>
</feature>
<evidence type="ECO:0000256" key="4">
    <source>
        <dbReference type="ARBA" id="ARBA00022475"/>
    </source>
</evidence>
<name>A0A7W8H9L3_9FIRM</name>
<reference evidence="9 10" key="1">
    <citation type="submission" date="2020-08" db="EMBL/GenBank/DDBJ databases">
        <title>Genomic Encyclopedia of Type Strains, Phase IV (KMG-IV): sequencing the most valuable type-strain genomes for metagenomic binning, comparative biology and taxonomic classification.</title>
        <authorList>
            <person name="Goeker M."/>
        </authorList>
    </citation>
    <scope>NUCLEOTIDE SEQUENCE [LARGE SCALE GENOMIC DNA]</scope>
    <source>
        <strain evidence="9 10">DSM 106146</strain>
    </source>
</reference>
<feature type="transmembrane region" description="Helical" evidence="8">
    <location>
        <begin position="41"/>
        <end position="62"/>
    </location>
</feature>
<dbReference type="GO" id="GO:0005886">
    <property type="term" value="C:plasma membrane"/>
    <property type="evidence" value="ECO:0007669"/>
    <property type="project" value="UniProtKB-SubCell"/>
</dbReference>
<dbReference type="PANTHER" id="PTHR21716:SF53">
    <property type="entry name" value="PERMEASE PERM-RELATED"/>
    <property type="match status" value="1"/>
</dbReference>
<keyword evidence="5 8" id="KW-0812">Transmembrane</keyword>
<gene>
    <name evidence="9" type="ORF">HNP82_001379</name>
</gene>
<keyword evidence="10" id="KW-1185">Reference proteome</keyword>
<organism evidence="9 10">
    <name type="scientific">Catenibacillus scindens</name>
    <dbReference type="NCBI Taxonomy" id="673271"/>
    <lineage>
        <taxon>Bacteria</taxon>
        <taxon>Bacillati</taxon>
        <taxon>Bacillota</taxon>
        <taxon>Clostridia</taxon>
        <taxon>Lachnospirales</taxon>
        <taxon>Lachnospiraceae</taxon>
        <taxon>Catenibacillus</taxon>
    </lineage>
</organism>
<feature type="transmembrane region" description="Helical" evidence="8">
    <location>
        <begin position="12"/>
        <end position="35"/>
    </location>
</feature>